<dbReference type="PANTHER" id="PTHR35271:SF1">
    <property type="entry name" value="ABC TRANSPORTER, SUBSTRATE-BINDING LIPOPROTEIN"/>
    <property type="match status" value="1"/>
</dbReference>
<keyword evidence="1" id="KW-0732">Signal</keyword>
<keyword evidence="3" id="KW-1185">Reference proteome</keyword>
<reference evidence="2 3" key="1">
    <citation type="submission" date="2021-03" db="EMBL/GenBank/DDBJ databases">
        <title>Genomic Encyclopedia of Type Strains, Phase IV (KMG-IV): sequencing the most valuable type-strain genomes for metagenomic binning, comparative biology and taxonomic classification.</title>
        <authorList>
            <person name="Goeker M."/>
        </authorList>
    </citation>
    <scope>NUCLEOTIDE SEQUENCE [LARGE SCALE GENOMIC DNA]</scope>
    <source>
        <strain evidence="2 3">DSM 6139</strain>
    </source>
</reference>
<name>A0ABS4G0Q6_9CLOT</name>
<evidence type="ECO:0000313" key="2">
    <source>
        <dbReference type="EMBL" id="MBP1918132.1"/>
    </source>
</evidence>
<dbReference type="Gene3D" id="3.40.50.2300">
    <property type="match status" value="2"/>
</dbReference>
<dbReference type="PANTHER" id="PTHR35271">
    <property type="entry name" value="ABC TRANSPORTER, SUBSTRATE-BINDING LIPOPROTEIN-RELATED"/>
    <property type="match status" value="1"/>
</dbReference>
<dbReference type="Proteomes" id="UP001519271">
    <property type="component" value="Unassembled WGS sequence"/>
</dbReference>
<dbReference type="Pfam" id="PF04392">
    <property type="entry name" value="ABC_sub_bind"/>
    <property type="match status" value="1"/>
</dbReference>
<dbReference type="RefSeq" id="WP_209458371.1">
    <property type="nucleotide sequence ID" value="NZ_JAGGKC010000003.1"/>
</dbReference>
<comment type="caution">
    <text evidence="2">The sequence shown here is derived from an EMBL/GenBank/DDBJ whole genome shotgun (WGS) entry which is preliminary data.</text>
</comment>
<evidence type="ECO:0000313" key="3">
    <source>
        <dbReference type="Proteomes" id="UP001519271"/>
    </source>
</evidence>
<dbReference type="EMBL" id="JAGGKC010000003">
    <property type="protein sequence ID" value="MBP1918132.1"/>
    <property type="molecule type" value="Genomic_DNA"/>
</dbReference>
<feature type="signal peptide" evidence="1">
    <location>
        <begin position="1"/>
        <end position="23"/>
    </location>
</feature>
<gene>
    <name evidence="2" type="ORF">J2Z34_000603</name>
</gene>
<dbReference type="InterPro" id="IPR007487">
    <property type="entry name" value="ABC_transpt-TYRBP-like"/>
</dbReference>
<protein>
    <submittedName>
        <fullName evidence="2">ABC transport system substrate-binding protein</fullName>
    </submittedName>
</protein>
<evidence type="ECO:0000256" key="1">
    <source>
        <dbReference type="SAM" id="SignalP"/>
    </source>
</evidence>
<accession>A0ABS4G0Q6</accession>
<dbReference type="CDD" id="cd06325">
    <property type="entry name" value="PBP1_ABC_unchar_transporter"/>
    <property type="match status" value="1"/>
</dbReference>
<dbReference type="PROSITE" id="PS51257">
    <property type="entry name" value="PROKAR_LIPOPROTEIN"/>
    <property type="match status" value="1"/>
</dbReference>
<dbReference type="SUPFAM" id="SSF53822">
    <property type="entry name" value="Periplasmic binding protein-like I"/>
    <property type="match status" value="1"/>
</dbReference>
<sequence length="321" mass="33252">MVKKLVAAALVVASLAVAGCSSAKDDGKVTIGITQIVVHDALDASRKGFLDALKEGGYEEGKNLVVDYKNAQGDPQTAQSIAKDFVTNKVDMIFAIATPTAQAAYNSTKDIPIIITAVTDPVDAGIAKALDKSGTNVTGTSDDVPIGPQLDLIVKIMPGIKTLGVVYNTSEANSVLQVKRLKEAAAKIGLAVEEAGVTNVNEMNQVMPVLLAKVDALYIPTDNTVASAYALVNKLALEKKIPVFAAEDAGVTAGALLSAGIDYYQLGKEAGQKAIEVLKGKAPTDIAITTIANPTITINKATAEALGITIPEDILKGAIIK</sequence>
<feature type="chain" id="PRO_5046385718" evidence="1">
    <location>
        <begin position="24"/>
        <end position="321"/>
    </location>
</feature>
<organism evidence="2 3">
    <name type="scientific">Youngiibacter multivorans</name>
    <dbReference type="NCBI Taxonomy" id="937251"/>
    <lineage>
        <taxon>Bacteria</taxon>
        <taxon>Bacillati</taxon>
        <taxon>Bacillota</taxon>
        <taxon>Clostridia</taxon>
        <taxon>Eubacteriales</taxon>
        <taxon>Clostridiaceae</taxon>
        <taxon>Youngiibacter</taxon>
    </lineage>
</organism>
<dbReference type="InterPro" id="IPR028082">
    <property type="entry name" value="Peripla_BP_I"/>
</dbReference>
<proteinExistence type="predicted"/>